<reference evidence="1 2" key="1">
    <citation type="submission" date="2015-01" db="EMBL/GenBank/DDBJ databases">
        <title>Evolution of Trichinella species and genotypes.</title>
        <authorList>
            <person name="Korhonen P.K."/>
            <person name="Edoardo P."/>
            <person name="Giuseppe L.R."/>
            <person name="Gasser R.B."/>
        </authorList>
    </citation>
    <scope>NUCLEOTIDE SEQUENCE [LARGE SCALE GENOMIC DNA]</scope>
    <source>
        <strain evidence="1">ISS470</strain>
    </source>
</reference>
<sequence length="68" mass="8049">MAKLARCLLVKDRERNSQKIFYNYVGLIVWMDNFNCWNYPAFVLILQQIQQFLPDLPVFGITIGLVIR</sequence>
<keyword evidence="2" id="KW-1185">Reference proteome</keyword>
<evidence type="ECO:0000313" key="1">
    <source>
        <dbReference type="EMBL" id="KRY85486.1"/>
    </source>
</evidence>
<dbReference type="AlphaFoldDB" id="A0A0V1FHN7"/>
<evidence type="ECO:0000313" key="2">
    <source>
        <dbReference type="Proteomes" id="UP000054995"/>
    </source>
</evidence>
<gene>
    <name evidence="1" type="ORF">T4D_520</name>
</gene>
<name>A0A0V1FHN7_TRIPS</name>
<dbReference type="Proteomes" id="UP000054995">
    <property type="component" value="Unassembled WGS sequence"/>
</dbReference>
<proteinExistence type="predicted"/>
<comment type="caution">
    <text evidence="1">The sequence shown here is derived from an EMBL/GenBank/DDBJ whole genome shotgun (WGS) entry which is preliminary data.</text>
</comment>
<protein>
    <submittedName>
        <fullName evidence="1">Uncharacterized protein</fullName>
    </submittedName>
</protein>
<organism evidence="1 2">
    <name type="scientific">Trichinella pseudospiralis</name>
    <name type="common">Parasitic roundworm</name>
    <dbReference type="NCBI Taxonomy" id="6337"/>
    <lineage>
        <taxon>Eukaryota</taxon>
        <taxon>Metazoa</taxon>
        <taxon>Ecdysozoa</taxon>
        <taxon>Nematoda</taxon>
        <taxon>Enoplea</taxon>
        <taxon>Dorylaimia</taxon>
        <taxon>Trichinellida</taxon>
        <taxon>Trichinellidae</taxon>
        <taxon>Trichinella</taxon>
    </lineage>
</organism>
<dbReference type="EMBL" id="JYDT01000089">
    <property type="protein sequence ID" value="KRY85486.1"/>
    <property type="molecule type" value="Genomic_DNA"/>
</dbReference>
<accession>A0A0V1FHN7</accession>